<proteinExistence type="predicted"/>
<dbReference type="KEGG" id="ctak:4412677_01403"/>
<keyword evidence="1" id="KW-0812">Transmembrane</keyword>
<evidence type="ECO:0000256" key="1">
    <source>
        <dbReference type="SAM" id="Phobius"/>
    </source>
</evidence>
<protein>
    <submittedName>
        <fullName evidence="2">Uncharacterized protein</fullName>
    </submittedName>
</protein>
<keyword evidence="3" id="KW-1185">Reference proteome</keyword>
<dbReference type="AlphaFoldDB" id="A0A239XEC2"/>
<evidence type="ECO:0000313" key="2">
    <source>
        <dbReference type="EMBL" id="SNV44553.1"/>
    </source>
</evidence>
<gene>
    <name evidence="2" type="ORF">SAMEA4412677_01403</name>
</gene>
<reference evidence="2 3" key="1">
    <citation type="submission" date="2017-06" db="EMBL/GenBank/DDBJ databases">
        <authorList>
            <consortium name="Pathogen Informatics"/>
        </authorList>
    </citation>
    <scope>NUCLEOTIDE SEQUENCE [LARGE SCALE GENOMIC DNA]</scope>
    <source>
        <strain evidence="2 3">NCTC13490</strain>
    </source>
</reference>
<evidence type="ECO:0000313" key="3">
    <source>
        <dbReference type="Proteomes" id="UP000215196"/>
    </source>
</evidence>
<keyword evidence="1" id="KW-0472">Membrane</keyword>
<dbReference type="EMBL" id="LT906465">
    <property type="protein sequence ID" value="SNV44553.1"/>
    <property type="molecule type" value="Genomic_DNA"/>
</dbReference>
<feature type="transmembrane region" description="Helical" evidence="1">
    <location>
        <begin position="21"/>
        <end position="39"/>
    </location>
</feature>
<organism evidence="2 3">
    <name type="scientific">Chryseobacterium taklimakanense</name>
    <dbReference type="NCBI Taxonomy" id="536441"/>
    <lineage>
        <taxon>Bacteria</taxon>
        <taxon>Pseudomonadati</taxon>
        <taxon>Bacteroidota</taxon>
        <taxon>Flavobacteriia</taxon>
        <taxon>Flavobacteriales</taxon>
        <taxon>Weeksellaceae</taxon>
        <taxon>Chryseobacterium group</taxon>
        <taxon>Chryseobacterium</taxon>
    </lineage>
</organism>
<accession>A0A239XEC2</accession>
<keyword evidence="1" id="KW-1133">Transmembrane helix</keyword>
<name>A0A239XEC2_9FLAO</name>
<sequence>MWANLTKKYTLQNTKSHQFDGFRYVILFNILELICYLNFNEIPNKKFVPACE</sequence>
<dbReference type="Proteomes" id="UP000215196">
    <property type="component" value="Chromosome 1"/>
</dbReference>